<dbReference type="Pfam" id="PF24875">
    <property type="entry name" value="DUF7736"/>
    <property type="match status" value="1"/>
</dbReference>
<reference evidence="2 3" key="1">
    <citation type="submission" date="2019-07" db="EMBL/GenBank/DDBJ databases">
        <title>Genomic Encyclopedia of Archaeal and Bacterial Type Strains, Phase II (KMG-II): from individual species to whole genera.</title>
        <authorList>
            <person name="Goeker M."/>
        </authorList>
    </citation>
    <scope>NUCLEOTIDE SEQUENCE [LARGE SCALE GENOMIC DNA]</scope>
    <source>
        <strain evidence="2 3">DSM 46842</strain>
    </source>
</reference>
<dbReference type="AlphaFoldDB" id="A0A5S5CLI1"/>
<organism evidence="2 3">
    <name type="scientific">Blastococcus xanthinilyticus</name>
    <dbReference type="NCBI Taxonomy" id="1564164"/>
    <lineage>
        <taxon>Bacteria</taxon>
        <taxon>Bacillati</taxon>
        <taxon>Actinomycetota</taxon>
        <taxon>Actinomycetes</taxon>
        <taxon>Geodermatophilales</taxon>
        <taxon>Geodermatophilaceae</taxon>
        <taxon>Blastococcus</taxon>
    </lineage>
</organism>
<sequence>MSETKTYPIGVALSVASGKLLCEFSQLHEAITDLAGWPVMTHHMASRELMDGVARKVISQVPWMPGAVENMPDWSGLARDDVRSAIELWLDRIEDAHGHVVEIVLGEPLPAMGVLDGLERLGGAR</sequence>
<accession>A0A5S5CLI1</accession>
<dbReference type="Proteomes" id="UP000322499">
    <property type="component" value="Unassembled WGS sequence"/>
</dbReference>
<dbReference type="InterPro" id="IPR056638">
    <property type="entry name" value="DUF7736"/>
</dbReference>
<keyword evidence="3" id="KW-1185">Reference proteome</keyword>
<dbReference type="EMBL" id="VNHW01000020">
    <property type="protein sequence ID" value="TYP82047.1"/>
    <property type="molecule type" value="Genomic_DNA"/>
</dbReference>
<gene>
    <name evidence="2" type="ORF">BD833_12031</name>
</gene>
<evidence type="ECO:0000313" key="3">
    <source>
        <dbReference type="Proteomes" id="UP000322499"/>
    </source>
</evidence>
<comment type="caution">
    <text evidence="2">The sequence shown here is derived from an EMBL/GenBank/DDBJ whole genome shotgun (WGS) entry which is preliminary data.</text>
</comment>
<dbReference type="RefSeq" id="WP_166535084.1">
    <property type="nucleotide sequence ID" value="NZ_VNHW01000020.1"/>
</dbReference>
<protein>
    <recommendedName>
        <fullName evidence="1">DUF7736 domain-containing protein</fullName>
    </recommendedName>
</protein>
<feature type="domain" description="DUF7736" evidence="1">
    <location>
        <begin position="8"/>
        <end position="65"/>
    </location>
</feature>
<evidence type="ECO:0000259" key="1">
    <source>
        <dbReference type="Pfam" id="PF24875"/>
    </source>
</evidence>
<evidence type="ECO:0000313" key="2">
    <source>
        <dbReference type="EMBL" id="TYP82047.1"/>
    </source>
</evidence>
<name>A0A5S5CLI1_9ACTN</name>
<proteinExistence type="predicted"/>